<organism evidence="2 3">
    <name type="scientific">Mycena rosella</name>
    <name type="common">Pink bonnet</name>
    <name type="synonym">Agaricus rosellus</name>
    <dbReference type="NCBI Taxonomy" id="1033263"/>
    <lineage>
        <taxon>Eukaryota</taxon>
        <taxon>Fungi</taxon>
        <taxon>Dikarya</taxon>
        <taxon>Basidiomycota</taxon>
        <taxon>Agaricomycotina</taxon>
        <taxon>Agaricomycetes</taxon>
        <taxon>Agaricomycetidae</taxon>
        <taxon>Agaricales</taxon>
        <taxon>Marasmiineae</taxon>
        <taxon>Mycenaceae</taxon>
        <taxon>Mycena</taxon>
    </lineage>
</organism>
<reference evidence="2" key="1">
    <citation type="submission" date="2023-03" db="EMBL/GenBank/DDBJ databases">
        <title>Massive genome expansion in bonnet fungi (Mycena s.s.) driven by repeated elements and novel gene families across ecological guilds.</title>
        <authorList>
            <consortium name="Lawrence Berkeley National Laboratory"/>
            <person name="Harder C.B."/>
            <person name="Miyauchi S."/>
            <person name="Viragh M."/>
            <person name="Kuo A."/>
            <person name="Thoen E."/>
            <person name="Andreopoulos B."/>
            <person name="Lu D."/>
            <person name="Skrede I."/>
            <person name="Drula E."/>
            <person name="Henrissat B."/>
            <person name="Morin E."/>
            <person name="Kohler A."/>
            <person name="Barry K."/>
            <person name="LaButti K."/>
            <person name="Morin E."/>
            <person name="Salamov A."/>
            <person name="Lipzen A."/>
            <person name="Mereny Z."/>
            <person name="Hegedus B."/>
            <person name="Baldrian P."/>
            <person name="Stursova M."/>
            <person name="Weitz H."/>
            <person name="Taylor A."/>
            <person name="Grigoriev I.V."/>
            <person name="Nagy L.G."/>
            <person name="Martin F."/>
            <person name="Kauserud H."/>
        </authorList>
    </citation>
    <scope>NUCLEOTIDE SEQUENCE</scope>
    <source>
        <strain evidence="2">CBHHK067</strain>
    </source>
</reference>
<sequence>MPPLTWNEDVQARLISRPAREAFVRRDATSNGLPSAAWIWATNANGSTSTSPGNVAFLKTFTTPSGKAASTAMISMTAVDQFTLWVNGHPIGASVATQDGWKSPQMLRAELNETVNVFSVLVENSVNPAQPSPGLLAAVEVTFNDTTTSTFLSDNSWLASSTIPSDFPTPANPSQFTAAGVAAQYGSGSWGQNVTLPPVDPNPLTLTGSTWVWSTAGSTSTSTDAVVAFRKTLSTSGKTPQTAAVLLTVDNFFTLYLNGVYIGSPPPDGQDPNSNVWRYAQQFTVALDPTANVLPPTPPPWPHSSRCPTPCWRLRLHRGSWESRLGTDSMGSPMGLPPFAFLPPLSPAPVLAPLRRPRRLRTCTLSWRSRSRSPTKPSRARPSPAKPSRANPFPRPPPASVFLAEAPAHVPRYPPSASEASGSVYAPSSRPLPVPRPGSTGKVDPETVMRMNGMRREEAELPPPSYSYSDAASALGASSER</sequence>
<keyword evidence="3" id="KW-1185">Reference proteome</keyword>
<protein>
    <submittedName>
        <fullName evidence="2">Uncharacterized protein</fullName>
    </submittedName>
</protein>
<name>A0AAD7DET6_MYCRO</name>
<evidence type="ECO:0000313" key="2">
    <source>
        <dbReference type="EMBL" id="KAJ7689447.1"/>
    </source>
</evidence>
<dbReference type="Gene3D" id="2.60.120.260">
    <property type="entry name" value="Galactose-binding domain-like"/>
    <property type="match status" value="2"/>
</dbReference>
<dbReference type="Proteomes" id="UP001221757">
    <property type="component" value="Unassembled WGS sequence"/>
</dbReference>
<dbReference type="EMBL" id="JARKIE010000072">
    <property type="protein sequence ID" value="KAJ7689447.1"/>
    <property type="molecule type" value="Genomic_DNA"/>
</dbReference>
<gene>
    <name evidence="2" type="ORF">B0H17DRAFT_1066628</name>
</gene>
<feature type="compositionally biased region" description="Low complexity" evidence="1">
    <location>
        <begin position="466"/>
        <end position="481"/>
    </location>
</feature>
<evidence type="ECO:0000313" key="3">
    <source>
        <dbReference type="Proteomes" id="UP001221757"/>
    </source>
</evidence>
<evidence type="ECO:0000256" key="1">
    <source>
        <dbReference type="SAM" id="MobiDB-lite"/>
    </source>
</evidence>
<feature type="region of interest" description="Disordered" evidence="1">
    <location>
        <begin position="362"/>
        <end position="400"/>
    </location>
</feature>
<accession>A0AAD7DET6</accession>
<proteinExistence type="predicted"/>
<comment type="caution">
    <text evidence="2">The sequence shown here is derived from an EMBL/GenBank/DDBJ whole genome shotgun (WGS) entry which is preliminary data.</text>
</comment>
<feature type="region of interest" description="Disordered" evidence="1">
    <location>
        <begin position="412"/>
        <end position="481"/>
    </location>
</feature>
<feature type="compositionally biased region" description="Low complexity" evidence="1">
    <location>
        <begin position="366"/>
        <end position="392"/>
    </location>
</feature>
<dbReference type="AlphaFoldDB" id="A0AAD7DET6"/>